<gene>
    <name evidence="3" type="ORF">LNAT_P0397</name>
</gene>
<dbReference type="CDD" id="cd12797">
    <property type="entry name" value="M23_peptidase"/>
    <property type="match status" value="1"/>
</dbReference>
<keyword evidence="4" id="KW-1185">Reference proteome</keyword>
<dbReference type="Pfam" id="PF01551">
    <property type="entry name" value="Peptidase_M23"/>
    <property type="match status" value="1"/>
</dbReference>
<name>A0A292Y8F9_9BACT</name>
<dbReference type="EMBL" id="BDME01000001">
    <property type="protein sequence ID" value="GAX87102.1"/>
    <property type="molecule type" value="Genomic_DNA"/>
</dbReference>
<evidence type="ECO:0000256" key="1">
    <source>
        <dbReference type="ARBA" id="ARBA00022729"/>
    </source>
</evidence>
<accession>A0A292Y8F9</accession>
<keyword evidence="1" id="KW-0732">Signal</keyword>
<dbReference type="SUPFAM" id="SSF51261">
    <property type="entry name" value="Duplicated hybrid motif"/>
    <property type="match status" value="1"/>
</dbReference>
<dbReference type="OrthoDB" id="9765786at2"/>
<dbReference type="PANTHER" id="PTHR21666:SF289">
    <property type="entry name" value="L-ALA--D-GLU ENDOPEPTIDASE"/>
    <property type="match status" value="1"/>
</dbReference>
<evidence type="ECO:0000313" key="4">
    <source>
        <dbReference type="Proteomes" id="UP000217944"/>
    </source>
</evidence>
<dbReference type="InterPro" id="IPR050570">
    <property type="entry name" value="Cell_wall_metabolism_enzyme"/>
</dbReference>
<proteinExistence type="predicted"/>
<dbReference type="PANTHER" id="PTHR21666">
    <property type="entry name" value="PEPTIDASE-RELATED"/>
    <property type="match status" value="1"/>
</dbReference>
<organism evidence="3 4">
    <name type="scientific">Lebetimonas natsushimae</name>
    <dbReference type="NCBI Taxonomy" id="1936991"/>
    <lineage>
        <taxon>Bacteria</taxon>
        <taxon>Pseudomonadati</taxon>
        <taxon>Campylobacterota</taxon>
        <taxon>Epsilonproteobacteria</taxon>
        <taxon>Nautiliales</taxon>
        <taxon>Nautiliaceae</taxon>
        <taxon>Lebetimonas</taxon>
    </lineage>
</organism>
<reference evidence="3 4" key="1">
    <citation type="journal article" date="2017" name="Syst. Appl. Microbiol.">
        <title>Lebetimonas natsushimae sp. nov., a novel strictly anaerobic, moderately thermophilic chemoautotroph isolated from a deep-sea hydrothermal vent polychaete nest in the Mid-Okinawa Trough.</title>
        <authorList>
            <person name="Nagata R."/>
            <person name="Takaki Y."/>
            <person name="Tame A."/>
            <person name="Nunoura T."/>
            <person name="Muto H."/>
            <person name="Mino S."/>
            <person name="Sawayama S."/>
            <person name="Takai K."/>
            <person name="Nakagawa S."/>
        </authorList>
    </citation>
    <scope>NUCLEOTIDE SEQUENCE [LARGE SCALE GENOMIC DNA]</scope>
    <source>
        <strain evidence="3 4">HS1857</strain>
    </source>
</reference>
<dbReference type="RefSeq" id="WP_096258259.1">
    <property type="nucleotide sequence ID" value="NZ_BDME01000001.1"/>
</dbReference>
<sequence>MKKLWVLILIIIATAVGFVYFSPMFEKEPPKIEIDSNGFTNLKFPLKLNISDNSGIKDYTVTLVADGNARVLIKNSGDLGKNISIDIKLPKVAAKEVKLIVDAVDTSKWHFFAGNEAKKEVVLKVDTTAPDAQIVNNSYAIGNGGSAAVVVKVADDNLKDAYILVNNKYRFKLTPFYKKNYYAALIAWPVEEKTFDANLVAVDFAGNKSIAHIPLYWKKYRYPTKKIYITDNYIKNKAMTVLKRMNIDVPNDPVEIFKKENEYVRKLNEEEIFNLTHKVYEDKINSFSIARFNPLPGSAKEAGFGEKRHYIYKGKDISFAIHKGIDLAKIKRAKIYSSNFGKVVAAKWIGIYGNTLIVYHKLGLYSLYAHTSEFKVKVGDNVRRGQVIARTGATGGVLGDHLHFGIYIQGIAVNPLEWLDRNWIRTNIINVINSSKRLIGK</sequence>
<dbReference type="InterPro" id="IPR016047">
    <property type="entry name" value="M23ase_b-sheet_dom"/>
</dbReference>
<dbReference type="InterPro" id="IPR011055">
    <property type="entry name" value="Dup_hybrid_motif"/>
</dbReference>
<dbReference type="AlphaFoldDB" id="A0A292Y8F9"/>
<protein>
    <recommendedName>
        <fullName evidence="2">M23ase beta-sheet core domain-containing protein</fullName>
    </recommendedName>
</protein>
<evidence type="ECO:0000259" key="2">
    <source>
        <dbReference type="Pfam" id="PF01551"/>
    </source>
</evidence>
<dbReference type="GO" id="GO:0004222">
    <property type="term" value="F:metalloendopeptidase activity"/>
    <property type="evidence" value="ECO:0007669"/>
    <property type="project" value="TreeGrafter"/>
</dbReference>
<comment type="caution">
    <text evidence="3">The sequence shown here is derived from an EMBL/GenBank/DDBJ whole genome shotgun (WGS) entry which is preliminary data.</text>
</comment>
<dbReference type="Gene3D" id="2.70.70.10">
    <property type="entry name" value="Glucose Permease (Domain IIA)"/>
    <property type="match status" value="1"/>
</dbReference>
<dbReference type="Proteomes" id="UP000217944">
    <property type="component" value="Unassembled WGS sequence"/>
</dbReference>
<feature type="domain" description="M23ase beta-sheet core" evidence="2">
    <location>
        <begin position="321"/>
        <end position="415"/>
    </location>
</feature>
<evidence type="ECO:0000313" key="3">
    <source>
        <dbReference type="EMBL" id="GAX87102.1"/>
    </source>
</evidence>